<dbReference type="WBParaSite" id="Pan_g7050.t1">
    <property type="protein sequence ID" value="Pan_g7050.t1"/>
    <property type="gene ID" value="Pan_g7050"/>
</dbReference>
<evidence type="ECO:0000313" key="2">
    <source>
        <dbReference type="WBParaSite" id="Pan_g7050.t1"/>
    </source>
</evidence>
<evidence type="ECO:0000313" key="1">
    <source>
        <dbReference type="Proteomes" id="UP000492821"/>
    </source>
</evidence>
<dbReference type="Proteomes" id="UP000492821">
    <property type="component" value="Unassembled WGS sequence"/>
</dbReference>
<reference evidence="1" key="1">
    <citation type="journal article" date="2013" name="Genetics">
        <title>The draft genome and transcriptome of Panagrellus redivivus are shaped by the harsh demands of a free-living lifestyle.</title>
        <authorList>
            <person name="Srinivasan J."/>
            <person name="Dillman A.R."/>
            <person name="Macchietto M.G."/>
            <person name="Heikkinen L."/>
            <person name="Lakso M."/>
            <person name="Fracchia K.M."/>
            <person name="Antoshechkin I."/>
            <person name="Mortazavi A."/>
            <person name="Wong G."/>
            <person name="Sternberg P.W."/>
        </authorList>
    </citation>
    <scope>NUCLEOTIDE SEQUENCE [LARGE SCALE GENOMIC DNA]</scope>
    <source>
        <strain evidence="1">MT8872</strain>
    </source>
</reference>
<organism evidence="1 2">
    <name type="scientific">Panagrellus redivivus</name>
    <name type="common">Microworm</name>
    <dbReference type="NCBI Taxonomy" id="6233"/>
    <lineage>
        <taxon>Eukaryota</taxon>
        <taxon>Metazoa</taxon>
        <taxon>Ecdysozoa</taxon>
        <taxon>Nematoda</taxon>
        <taxon>Chromadorea</taxon>
        <taxon>Rhabditida</taxon>
        <taxon>Tylenchina</taxon>
        <taxon>Panagrolaimomorpha</taxon>
        <taxon>Panagrolaimoidea</taxon>
        <taxon>Panagrolaimidae</taxon>
        <taxon>Panagrellus</taxon>
    </lineage>
</organism>
<name>A0A7E4W4W4_PANRE</name>
<reference evidence="2" key="2">
    <citation type="submission" date="2020-10" db="UniProtKB">
        <authorList>
            <consortium name="WormBaseParasite"/>
        </authorList>
    </citation>
    <scope>IDENTIFICATION</scope>
</reference>
<proteinExistence type="predicted"/>
<accession>A0A7E4W4W4</accession>
<sequence>MTKRTQVQSVANGVFGATPMAVAASVTMNVCTSFFSHRVTRIRVCSTMLQVLLYSFFEGRKNYSNHEGTLLFCLV</sequence>
<keyword evidence="1" id="KW-1185">Reference proteome</keyword>
<protein>
    <submittedName>
        <fullName evidence="2">Secreted protein</fullName>
    </submittedName>
</protein>
<dbReference type="AlphaFoldDB" id="A0A7E4W4W4"/>